<dbReference type="AlphaFoldDB" id="A0A834M026"/>
<gene>
    <name evidence="1" type="ORF">GWI33_019884</name>
</gene>
<proteinExistence type="predicted"/>
<evidence type="ECO:0000313" key="1">
    <source>
        <dbReference type="EMBL" id="KAF7266861.1"/>
    </source>
</evidence>
<accession>A0A834M026</accession>
<evidence type="ECO:0000313" key="2">
    <source>
        <dbReference type="Proteomes" id="UP000625711"/>
    </source>
</evidence>
<sequence length="109" mass="12677">MVYQANFGHYGLVEEFWVSRHCRSTTGKQRVIGVYEVTVRLQATRRTSGARARRNISSTWVTEGFQLIRLQDRLRVLRLPSGGLWEEDFRYQSQPEGFQGSKNKLLASR</sequence>
<comment type="caution">
    <text evidence="1">The sequence shown here is derived from an EMBL/GenBank/DDBJ whole genome shotgun (WGS) entry which is preliminary data.</text>
</comment>
<keyword evidence="2" id="KW-1185">Reference proteome</keyword>
<protein>
    <submittedName>
        <fullName evidence="1">Uncharacterized protein</fullName>
    </submittedName>
</protein>
<name>A0A834M026_RHYFE</name>
<organism evidence="1 2">
    <name type="scientific">Rhynchophorus ferrugineus</name>
    <name type="common">Red palm weevil</name>
    <name type="synonym">Curculio ferrugineus</name>
    <dbReference type="NCBI Taxonomy" id="354439"/>
    <lineage>
        <taxon>Eukaryota</taxon>
        <taxon>Metazoa</taxon>
        <taxon>Ecdysozoa</taxon>
        <taxon>Arthropoda</taxon>
        <taxon>Hexapoda</taxon>
        <taxon>Insecta</taxon>
        <taxon>Pterygota</taxon>
        <taxon>Neoptera</taxon>
        <taxon>Endopterygota</taxon>
        <taxon>Coleoptera</taxon>
        <taxon>Polyphaga</taxon>
        <taxon>Cucujiformia</taxon>
        <taxon>Curculionidae</taxon>
        <taxon>Dryophthorinae</taxon>
        <taxon>Rhynchophorus</taxon>
    </lineage>
</organism>
<reference evidence="1" key="1">
    <citation type="submission" date="2020-08" db="EMBL/GenBank/DDBJ databases">
        <title>Genome sequencing and assembly of the red palm weevil Rhynchophorus ferrugineus.</title>
        <authorList>
            <person name="Dias G.B."/>
            <person name="Bergman C.M."/>
            <person name="Manee M."/>
        </authorList>
    </citation>
    <scope>NUCLEOTIDE SEQUENCE</scope>
    <source>
        <strain evidence="1">AA-2017</strain>
        <tissue evidence="1">Whole larva</tissue>
    </source>
</reference>
<dbReference type="EMBL" id="JAACXV010014493">
    <property type="protein sequence ID" value="KAF7266861.1"/>
    <property type="molecule type" value="Genomic_DNA"/>
</dbReference>
<dbReference type="Proteomes" id="UP000625711">
    <property type="component" value="Unassembled WGS sequence"/>
</dbReference>